<evidence type="ECO:0000256" key="17">
    <source>
        <dbReference type="SAM" id="MobiDB-lite"/>
    </source>
</evidence>
<dbReference type="AlphaFoldDB" id="A0A3M2L1Q2"/>
<keyword evidence="20" id="KW-1185">Reference proteome</keyword>
<dbReference type="RefSeq" id="WP_122200111.1">
    <property type="nucleotide sequence ID" value="NZ_JBHSKC010000012.1"/>
</dbReference>
<dbReference type="SUPFAM" id="SSF52540">
    <property type="entry name" value="P-loop containing nucleoside triphosphate hydrolases"/>
    <property type="match status" value="2"/>
</dbReference>
<sequence length="846" mass="89046">MHHHHDHHQDDQDHRQAPGRHDSPGPHAAAGLADVITITGAREHNLRDLTVALPKHRLVAITGVSGSGKSSLAFDTLAVESNRQLAETLPWFVRDRMPRHPRPDADLVDGLTPAVVVDHRPPRGGARSTVGTASDVLPILRVLYSRRAEPAAGEASAFSFNDPDGMCPACHGLGAVTRLDLDALLDTTRSLNDGAIRFEPWGVGSWVWQTHARSGLFDPDLPLRDYTPEQRHTLLHGKGFKVSRDGGVGGDRGNAYEGLADRFDRMYLRRDIADQPAAHRRAVAAVTTRGTCPDCGGDRLNAAARAARLAGHTLPDLTRREITDLTGVLTDIAAGGGPVAAAIAEHALTRLHRLADAGLGYLTLDRPTRTLSGGEARRLKVVRYLGSTLTGLTYLFDEPSTGLHPADVDRLTGLLRRLRDRGNTVIVVDHDPAVIAAADHVVELGPGAGEDGGRLLFTGDVPALRAAGTPTGRALTRPARLNTRPRRPTGWLTLDTAAVPRGTEERAAHNLHPATVRFPTGVLTCVTGVAGAGKTTLAARLFPAAHPGAVVVDQSPITATRRSSPATYLGLLDPLRRLFAAAHDVDPGWFSHNSTGACPTCDGAGTITTDLAFLDPVTTVCPTCHGTRYRPETDRYPLRGHTIAQVMAMTADRAAALFPEPGVHARLTALRRAGLGHLTLGRPLTTLSGGERQRLKLADHLHRTTAGGRARTGTGTGPGLYVLDEPTAGLHRDDVTALIALLDRIVDDGGTVIAVEHDLDVIAHADHIIEIGPGGGTRGGHVTFTGTPAELLHASGSPTAPHLRRAIQTTPTGDAATGPTTGPATASASGAASGSASGAEAAAVSR</sequence>
<dbReference type="InterPro" id="IPR003439">
    <property type="entry name" value="ABC_transporter-like_ATP-bd"/>
</dbReference>
<keyword evidence="7" id="KW-0228">DNA excision</keyword>
<dbReference type="InterPro" id="IPR041552">
    <property type="entry name" value="UvrA_DNA-bd"/>
</dbReference>
<evidence type="ECO:0000256" key="4">
    <source>
        <dbReference type="ARBA" id="ARBA00022737"/>
    </source>
</evidence>
<evidence type="ECO:0000256" key="8">
    <source>
        <dbReference type="ARBA" id="ARBA00022771"/>
    </source>
</evidence>
<keyword evidence="11" id="KW-0267">Excision nuclease</keyword>
<comment type="caution">
    <text evidence="19">The sequence shown here is derived from an EMBL/GenBank/DDBJ whole genome shotgun (WGS) entry which is preliminary data.</text>
</comment>
<gene>
    <name evidence="19" type="ORF">EBO15_42595</name>
</gene>
<evidence type="ECO:0000256" key="11">
    <source>
        <dbReference type="ARBA" id="ARBA00022881"/>
    </source>
</evidence>
<keyword evidence="5" id="KW-0547">Nucleotide-binding</keyword>
<dbReference type="GO" id="GO:0006281">
    <property type="term" value="P:DNA repair"/>
    <property type="evidence" value="ECO:0007669"/>
    <property type="project" value="UniProtKB-KW"/>
</dbReference>
<dbReference type="GO" id="GO:0004518">
    <property type="term" value="F:nuclease activity"/>
    <property type="evidence" value="ECO:0007669"/>
    <property type="project" value="UniProtKB-KW"/>
</dbReference>
<dbReference type="Gene3D" id="3.40.50.300">
    <property type="entry name" value="P-loop containing nucleotide triphosphate hydrolases"/>
    <property type="match status" value="2"/>
</dbReference>
<evidence type="ECO:0000313" key="20">
    <source>
        <dbReference type="Proteomes" id="UP000282674"/>
    </source>
</evidence>
<keyword evidence="4" id="KW-0677">Repeat</keyword>
<evidence type="ECO:0000256" key="5">
    <source>
        <dbReference type="ARBA" id="ARBA00022741"/>
    </source>
</evidence>
<evidence type="ECO:0000256" key="7">
    <source>
        <dbReference type="ARBA" id="ARBA00022769"/>
    </source>
</evidence>
<dbReference type="GO" id="GO:0003677">
    <property type="term" value="F:DNA binding"/>
    <property type="evidence" value="ECO:0007669"/>
    <property type="project" value="UniProtKB-KW"/>
</dbReference>
<keyword evidence="9" id="KW-0862">Zinc</keyword>
<dbReference type="GO" id="GO:0008270">
    <property type="term" value="F:zinc ion binding"/>
    <property type="evidence" value="ECO:0007669"/>
    <property type="project" value="UniProtKB-KW"/>
</dbReference>
<keyword evidence="6" id="KW-0227">DNA damage</keyword>
<dbReference type="PANTHER" id="PTHR43152">
    <property type="entry name" value="UVRABC SYSTEM PROTEIN A"/>
    <property type="match status" value="1"/>
</dbReference>
<evidence type="ECO:0000256" key="12">
    <source>
        <dbReference type="ARBA" id="ARBA00023125"/>
    </source>
</evidence>
<reference evidence="19 20" key="1">
    <citation type="submission" date="2018-10" db="EMBL/GenBank/DDBJ databases">
        <title>Isolation from soil.</title>
        <authorList>
            <person name="Hu J."/>
        </authorList>
    </citation>
    <scope>NUCLEOTIDE SEQUENCE [LARGE SCALE GENOMIC DNA]</scope>
    <source>
        <strain evidence="19 20">NEAU-Ht49</strain>
    </source>
</reference>
<feature type="region of interest" description="Disordered" evidence="17">
    <location>
        <begin position="1"/>
        <end position="29"/>
    </location>
</feature>
<dbReference type="GO" id="GO:0005737">
    <property type="term" value="C:cytoplasm"/>
    <property type="evidence" value="ECO:0007669"/>
    <property type="project" value="UniProtKB-SubCell"/>
</dbReference>
<evidence type="ECO:0000313" key="19">
    <source>
        <dbReference type="EMBL" id="RMI31511.1"/>
    </source>
</evidence>
<accession>A0A3M2L1Q2</accession>
<keyword evidence="2" id="KW-0963">Cytoplasm</keyword>
<evidence type="ECO:0000256" key="14">
    <source>
        <dbReference type="ARBA" id="ARBA00038000"/>
    </source>
</evidence>
<organism evidence="19 20">
    <name type="scientific">Actinomadura harenae</name>
    <dbReference type="NCBI Taxonomy" id="2483351"/>
    <lineage>
        <taxon>Bacteria</taxon>
        <taxon>Bacillati</taxon>
        <taxon>Actinomycetota</taxon>
        <taxon>Actinomycetes</taxon>
        <taxon>Streptosporangiales</taxon>
        <taxon>Thermomonosporaceae</taxon>
        <taxon>Actinomadura</taxon>
    </lineage>
</organism>
<dbReference type="PROSITE" id="PS00211">
    <property type="entry name" value="ABC_TRANSPORTER_1"/>
    <property type="match status" value="1"/>
</dbReference>
<comment type="similarity">
    <text evidence="14">Belongs to the ABC transporter superfamily. UvrA family.</text>
</comment>
<keyword evidence="13" id="KW-0234">DNA repair</keyword>
<feature type="compositionally biased region" description="Basic and acidic residues" evidence="17">
    <location>
        <begin position="7"/>
        <end position="24"/>
    </location>
</feature>
<protein>
    <recommendedName>
        <fullName evidence="15">UvrABC system protein A</fullName>
    </recommendedName>
    <alternativeName>
        <fullName evidence="16">Excinuclease ABC subunit A</fullName>
    </alternativeName>
</protein>
<dbReference type="GO" id="GO:0016887">
    <property type="term" value="F:ATP hydrolysis activity"/>
    <property type="evidence" value="ECO:0007669"/>
    <property type="project" value="InterPro"/>
</dbReference>
<evidence type="ECO:0000256" key="3">
    <source>
        <dbReference type="ARBA" id="ARBA00022723"/>
    </source>
</evidence>
<dbReference type="Pfam" id="PF17755">
    <property type="entry name" value="UvrA_DNA-bind"/>
    <property type="match status" value="1"/>
</dbReference>
<dbReference type="PANTHER" id="PTHR43152:SF3">
    <property type="entry name" value="UVRABC SYSTEM PROTEIN A"/>
    <property type="match status" value="1"/>
</dbReference>
<evidence type="ECO:0000256" key="2">
    <source>
        <dbReference type="ARBA" id="ARBA00022490"/>
    </source>
</evidence>
<dbReference type="Proteomes" id="UP000282674">
    <property type="component" value="Unassembled WGS sequence"/>
</dbReference>
<dbReference type="InterPro" id="IPR017871">
    <property type="entry name" value="ABC_transporter-like_CS"/>
</dbReference>
<dbReference type="InterPro" id="IPR027417">
    <property type="entry name" value="P-loop_NTPase"/>
</dbReference>
<evidence type="ECO:0000259" key="18">
    <source>
        <dbReference type="SMART" id="SM00382"/>
    </source>
</evidence>
<evidence type="ECO:0000256" key="16">
    <source>
        <dbReference type="ARBA" id="ARBA00042156"/>
    </source>
</evidence>
<keyword evidence="3" id="KW-0479">Metal-binding</keyword>
<evidence type="ECO:0000256" key="6">
    <source>
        <dbReference type="ARBA" id="ARBA00022763"/>
    </source>
</evidence>
<evidence type="ECO:0000256" key="13">
    <source>
        <dbReference type="ARBA" id="ARBA00023204"/>
    </source>
</evidence>
<keyword evidence="12" id="KW-0238">DNA-binding</keyword>
<dbReference type="Gene3D" id="1.10.8.280">
    <property type="entry name" value="ABC transporter ATPase domain-like"/>
    <property type="match status" value="1"/>
</dbReference>
<dbReference type="GO" id="GO:0005524">
    <property type="term" value="F:ATP binding"/>
    <property type="evidence" value="ECO:0007669"/>
    <property type="project" value="UniProtKB-KW"/>
</dbReference>
<dbReference type="SMART" id="SM00382">
    <property type="entry name" value="AAA"/>
    <property type="match status" value="2"/>
</dbReference>
<evidence type="ECO:0000256" key="15">
    <source>
        <dbReference type="ARBA" id="ARBA00039316"/>
    </source>
</evidence>
<keyword evidence="8" id="KW-0863">Zinc-finger</keyword>
<feature type="domain" description="AAA+ ATPase" evidence="18">
    <location>
        <begin position="520"/>
        <end position="775"/>
    </location>
</feature>
<evidence type="ECO:0000256" key="10">
    <source>
        <dbReference type="ARBA" id="ARBA00022840"/>
    </source>
</evidence>
<evidence type="ECO:0000256" key="9">
    <source>
        <dbReference type="ARBA" id="ARBA00022833"/>
    </source>
</evidence>
<dbReference type="OrthoDB" id="9809851at2"/>
<evidence type="ECO:0000256" key="1">
    <source>
        <dbReference type="ARBA" id="ARBA00004496"/>
    </source>
</evidence>
<keyword evidence="10 19" id="KW-0067">ATP-binding</keyword>
<proteinExistence type="inferred from homology"/>
<dbReference type="EMBL" id="RFFG01000214">
    <property type="protein sequence ID" value="RMI31511.1"/>
    <property type="molecule type" value="Genomic_DNA"/>
</dbReference>
<comment type="subcellular location">
    <subcellularLocation>
        <location evidence="1">Cytoplasm</location>
    </subcellularLocation>
</comment>
<dbReference type="Gene3D" id="1.20.1580.10">
    <property type="entry name" value="ABC transporter ATPase like domain"/>
    <property type="match status" value="2"/>
</dbReference>
<feature type="domain" description="AAA+ ATPase" evidence="18">
    <location>
        <begin position="55"/>
        <end position="448"/>
    </location>
</feature>
<name>A0A3M2L1Q2_9ACTN</name>
<feature type="region of interest" description="Disordered" evidence="17">
    <location>
        <begin position="810"/>
        <end position="846"/>
    </location>
</feature>
<dbReference type="InterPro" id="IPR003593">
    <property type="entry name" value="AAA+_ATPase"/>
</dbReference>
<dbReference type="Pfam" id="PF00005">
    <property type="entry name" value="ABC_tran"/>
    <property type="match status" value="1"/>
</dbReference>